<reference evidence="2 3" key="1">
    <citation type="submission" date="2013-02" db="EMBL/GenBank/DDBJ databases">
        <title>A novel strain isolated from Lonar lake, Maharashtra, India.</title>
        <authorList>
            <person name="Singh A."/>
        </authorList>
    </citation>
    <scope>NUCLEOTIDE SEQUENCE [LARGE SCALE GENOMIC DNA]</scope>
    <source>
        <strain evidence="2 3">AK24</strain>
    </source>
</reference>
<dbReference type="AlphaFoldDB" id="R7ZVZ0"/>
<name>R7ZVZ0_9BACT</name>
<feature type="transmembrane region" description="Helical" evidence="1">
    <location>
        <begin position="15"/>
        <end position="34"/>
    </location>
</feature>
<dbReference type="Proteomes" id="UP000013909">
    <property type="component" value="Unassembled WGS sequence"/>
</dbReference>
<sequence>MIEAQSLIEPLNRHFWVGAVGSWLSFFTVHHFILEYKVKQ</sequence>
<evidence type="ECO:0000313" key="3">
    <source>
        <dbReference type="Proteomes" id="UP000013909"/>
    </source>
</evidence>
<evidence type="ECO:0000313" key="2">
    <source>
        <dbReference type="EMBL" id="EON78252.1"/>
    </source>
</evidence>
<comment type="caution">
    <text evidence="2">The sequence shown here is derived from an EMBL/GenBank/DDBJ whole genome shotgun (WGS) entry which is preliminary data.</text>
</comment>
<keyword evidence="3" id="KW-1185">Reference proteome</keyword>
<keyword evidence="1" id="KW-1133">Transmembrane helix</keyword>
<organism evidence="2 3">
    <name type="scientific">Lunatimonas lonarensis</name>
    <dbReference type="NCBI Taxonomy" id="1232681"/>
    <lineage>
        <taxon>Bacteria</taxon>
        <taxon>Pseudomonadati</taxon>
        <taxon>Bacteroidota</taxon>
        <taxon>Cytophagia</taxon>
        <taxon>Cytophagales</taxon>
        <taxon>Cyclobacteriaceae</taxon>
    </lineage>
</organism>
<keyword evidence="1" id="KW-0472">Membrane</keyword>
<dbReference type="EMBL" id="AQHR01000040">
    <property type="protein sequence ID" value="EON78252.1"/>
    <property type="molecule type" value="Genomic_DNA"/>
</dbReference>
<gene>
    <name evidence="2" type="ORF">ADIS_1115</name>
</gene>
<evidence type="ECO:0000256" key="1">
    <source>
        <dbReference type="SAM" id="Phobius"/>
    </source>
</evidence>
<protein>
    <submittedName>
        <fullName evidence="2">Uncharacterized protein</fullName>
    </submittedName>
</protein>
<keyword evidence="1" id="KW-0812">Transmembrane</keyword>
<proteinExistence type="predicted"/>
<accession>R7ZVZ0</accession>